<feature type="transmembrane region" description="Helical" evidence="2">
    <location>
        <begin position="33"/>
        <end position="61"/>
    </location>
</feature>
<feature type="region of interest" description="Disordered" evidence="1">
    <location>
        <begin position="1"/>
        <end position="25"/>
    </location>
</feature>
<accession>A0AAW0HZV9</accession>
<keyword evidence="2" id="KW-0812">Transmembrane</keyword>
<feature type="compositionally biased region" description="Basic and acidic residues" evidence="1">
    <location>
        <begin position="1"/>
        <end position="17"/>
    </location>
</feature>
<gene>
    <name evidence="3" type="ORF">U0070_022365</name>
</gene>
<protein>
    <recommendedName>
        <fullName evidence="5">Transmembrane protein</fullName>
    </recommendedName>
</protein>
<dbReference type="EMBL" id="JBBHLL010000269">
    <property type="protein sequence ID" value="KAK7807556.1"/>
    <property type="molecule type" value="Genomic_DNA"/>
</dbReference>
<evidence type="ECO:0000256" key="2">
    <source>
        <dbReference type="SAM" id="Phobius"/>
    </source>
</evidence>
<dbReference type="AlphaFoldDB" id="A0AAW0HZV9"/>
<comment type="caution">
    <text evidence="3">The sequence shown here is derived from an EMBL/GenBank/DDBJ whole genome shotgun (WGS) entry which is preliminary data.</text>
</comment>
<name>A0AAW0HZV9_MYOGA</name>
<feature type="non-terminal residue" evidence="3">
    <location>
        <position position="121"/>
    </location>
</feature>
<evidence type="ECO:0000313" key="3">
    <source>
        <dbReference type="EMBL" id="KAK7807556.1"/>
    </source>
</evidence>
<dbReference type="Proteomes" id="UP001488838">
    <property type="component" value="Unassembled WGS sequence"/>
</dbReference>
<evidence type="ECO:0000313" key="4">
    <source>
        <dbReference type="Proteomes" id="UP001488838"/>
    </source>
</evidence>
<organism evidence="3 4">
    <name type="scientific">Myodes glareolus</name>
    <name type="common">Bank vole</name>
    <name type="synonym">Clethrionomys glareolus</name>
    <dbReference type="NCBI Taxonomy" id="447135"/>
    <lineage>
        <taxon>Eukaryota</taxon>
        <taxon>Metazoa</taxon>
        <taxon>Chordata</taxon>
        <taxon>Craniata</taxon>
        <taxon>Vertebrata</taxon>
        <taxon>Euteleostomi</taxon>
        <taxon>Mammalia</taxon>
        <taxon>Eutheria</taxon>
        <taxon>Euarchontoglires</taxon>
        <taxon>Glires</taxon>
        <taxon>Rodentia</taxon>
        <taxon>Myomorpha</taxon>
        <taxon>Muroidea</taxon>
        <taxon>Cricetidae</taxon>
        <taxon>Arvicolinae</taxon>
        <taxon>Myodes</taxon>
    </lineage>
</organism>
<keyword evidence="2" id="KW-1133">Transmembrane helix</keyword>
<evidence type="ECO:0000256" key="1">
    <source>
        <dbReference type="SAM" id="MobiDB-lite"/>
    </source>
</evidence>
<evidence type="ECO:0008006" key="5">
    <source>
        <dbReference type="Google" id="ProtNLM"/>
    </source>
</evidence>
<keyword evidence="4" id="KW-1185">Reference proteome</keyword>
<keyword evidence="2" id="KW-0472">Membrane</keyword>
<reference evidence="3 4" key="1">
    <citation type="journal article" date="2023" name="bioRxiv">
        <title>Conserved and derived expression patterns and positive selection on dental genes reveal complex evolutionary context of ever-growing rodent molars.</title>
        <authorList>
            <person name="Calamari Z.T."/>
            <person name="Song A."/>
            <person name="Cohen E."/>
            <person name="Akter M."/>
            <person name="Roy R.D."/>
            <person name="Hallikas O."/>
            <person name="Christensen M.M."/>
            <person name="Li P."/>
            <person name="Marangoni P."/>
            <person name="Jernvall J."/>
            <person name="Klein O.D."/>
        </authorList>
    </citation>
    <scope>NUCLEOTIDE SEQUENCE [LARGE SCALE GENOMIC DNA]</scope>
    <source>
        <strain evidence="3">V071</strain>
    </source>
</reference>
<sequence>MRGSERACEGDLEKKNVEPSPTSQENTIRLRKLTAICIIACICMSLSFIHMMLLCVSLPILPIMESRKSGAEVKVQRRQGGEETRVKDNYGVEPRWHATLALDIKSRRDAYEEQRTGWGYR</sequence>
<proteinExistence type="predicted"/>